<dbReference type="FunFam" id="1.10.510.10:FF:000095">
    <property type="entry name" value="protein STRUBBELIG-RECEPTOR FAMILY 8"/>
    <property type="match status" value="1"/>
</dbReference>
<evidence type="ECO:0000256" key="13">
    <source>
        <dbReference type="ARBA" id="ARBA00022989"/>
    </source>
</evidence>
<dbReference type="InterPro" id="IPR013210">
    <property type="entry name" value="LRR_N_plant-typ"/>
</dbReference>
<dbReference type="InterPro" id="IPR050994">
    <property type="entry name" value="At_inactive_RLKs"/>
</dbReference>
<reference evidence="20 21" key="1">
    <citation type="submission" date="2023-10" db="EMBL/GenBank/DDBJ databases">
        <title>Chromosome-scale genome assembly provides insights into flower coloration mechanisms of Canna indica.</title>
        <authorList>
            <person name="Li C."/>
        </authorList>
    </citation>
    <scope>NUCLEOTIDE SEQUENCE [LARGE SCALE GENOMIC DNA]</scope>
    <source>
        <tissue evidence="20">Flower</tissue>
    </source>
</reference>
<dbReference type="SMART" id="SM00220">
    <property type="entry name" value="S_TKc"/>
    <property type="match status" value="1"/>
</dbReference>
<keyword evidence="7 17" id="KW-0812">Transmembrane</keyword>
<dbReference type="Pfam" id="PF07714">
    <property type="entry name" value="PK_Tyr_Ser-Thr"/>
    <property type="match status" value="1"/>
</dbReference>
<keyword evidence="3" id="KW-0723">Serine/threonine-protein kinase</keyword>
<keyword evidence="12 15" id="KW-0067">ATP-binding</keyword>
<dbReference type="InterPro" id="IPR001611">
    <property type="entry name" value="Leu-rich_rpt"/>
</dbReference>
<protein>
    <recommendedName>
        <fullName evidence="19">Protein kinase domain-containing protein</fullName>
    </recommendedName>
</protein>
<evidence type="ECO:0000256" key="5">
    <source>
        <dbReference type="ARBA" id="ARBA00022614"/>
    </source>
</evidence>
<comment type="similarity">
    <text evidence="2">Belongs to the protein kinase superfamily. Ser/Thr protein kinase family.</text>
</comment>
<keyword evidence="6" id="KW-0808">Transferase</keyword>
<dbReference type="InterPro" id="IPR008271">
    <property type="entry name" value="Ser/Thr_kinase_AS"/>
</dbReference>
<evidence type="ECO:0000256" key="12">
    <source>
        <dbReference type="ARBA" id="ARBA00022840"/>
    </source>
</evidence>
<dbReference type="PROSITE" id="PS00108">
    <property type="entry name" value="PROTEIN_KINASE_ST"/>
    <property type="match status" value="1"/>
</dbReference>
<dbReference type="Pfam" id="PF00560">
    <property type="entry name" value="LRR_1"/>
    <property type="match status" value="3"/>
</dbReference>
<evidence type="ECO:0000256" key="3">
    <source>
        <dbReference type="ARBA" id="ARBA00022527"/>
    </source>
</evidence>
<dbReference type="GO" id="GO:0004672">
    <property type="term" value="F:protein kinase activity"/>
    <property type="evidence" value="ECO:0007669"/>
    <property type="project" value="InterPro"/>
</dbReference>
<evidence type="ECO:0000256" key="11">
    <source>
        <dbReference type="ARBA" id="ARBA00022777"/>
    </source>
</evidence>
<organism evidence="20 21">
    <name type="scientific">Canna indica</name>
    <name type="common">Indian-shot</name>
    <dbReference type="NCBI Taxonomy" id="4628"/>
    <lineage>
        <taxon>Eukaryota</taxon>
        <taxon>Viridiplantae</taxon>
        <taxon>Streptophyta</taxon>
        <taxon>Embryophyta</taxon>
        <taxon>Tracheophyta</taxon>
        <taxon>Spermatophyta</taxon>
        <taxon>Magnoliopsida</taxon>
        <taxon>Liliopsida</taxon>
        <taxon>Zingiberales</taxon>
        <taxon>Cannaceae</taxon>
        <taxon>Canna</taxon>
    </lineage>
</organism>
<feature type="region of interest" description="Disordered" evidence="16">
    <location>
        <begin position="603"/>
        <end position="635"/>
    </location>
</feature>
<keyword evidence="14 17" id="KW-0472">Membrane</keyword>
<feature type="region of interest" description="Disordered" evidence="16">
    <location>
        <begin position="283"/>
        <end position="307"/>
    </location>
</feature>
<keyword evidence="21" id="KW-1185">Reference proteome</keyword>
<name>A0AAQ3QRM5_9LILI</name>
<sequence>MDYFRIFTLLPLIFLLLFPPFSMADLISDEQALLAFANSIPHGRKLNWSSQEPICSSWVGVTCTPDKTRVRTLRLPAVGLFGAIPTNILGKLDALEVLSLRSNRLIITLPPDVPSIPSLHSLYLQHNNLSGFIPSSLSSNLTFLDLSYNSFMGEIPLTIQNLTQLNVLFLENNSLFGPIPDLQLPKLRHLNLSYNNLSGPIPQSLQRFRIDSFLGNPLLCGIPLPECSGIPPSPAEIPTKPKRSFWKKLSTGVIIAIAAGGSALLLLLVILILVCFFKRKHREGSGESKGKGTLGARSEKPEEYSSSAQEAEKNKLIFFEGCTYNFDLEDLLRASAEVLGKGNHGTTYKAVLEDGTTVVVKRLKEVIIGKREFEQQIEMIGRVRPHPNVVPLRAYYYSKDEKLLIYDYIPSGNFASLLHGSKSGGNTPLHWEPRVKISLGVARGIAHLHAAGGGKFIHGDIKSNNILLTQEFDACVSDYGLAPIMSTVATPSRIVVGYRAPEVIETKKYTQKSDVYSFGVLLLEMLTGKAPLQSPGRDDVVDLPRWVQSVVREEWTAEVFDVELMRHQHIEEEMVQMLQIAMTCVSKVPDQRPKMEEVIKMIEDIRHSDSENRPSSEKSKDDNVQTPQADTETTM</sequence>
<evidence type="ECO:0000313" key="21">
    <source>
        <dbReference type="Proteomes" id="UP001327560"/>
    </source>
</evidence>
<keyword evidence="4" id="KW-0597">Phosphoprotein</keyword>
<evidence type="ECO:0000259" key="19">
    <source>
        <dbReference type="PROSITE" id="PS50011"/>
    </source>
</evidence>
<feature type="domain" description="Protein kinase" evidence="19">
    <location>
        <begin position="333"/>
        <end position="610"/>
    </location>
</feature>
<feature type="compositionally biased region" description="Polar residues" evidence="16">
    <location>
        <begin position="624"/>
        <end position="635"/>
    </location>
</feature>
<keyword evidence="13 17" id="KW-1133">Transmembrane helix</keyword>
<gene>
    <name evidence="20" type="ORF">Cni_G26808</name>
</gene>
<evidence type="ECO:0000313" key="20">
    <source>
        <dbReference type="EMBL" id="WOL18015.1"/>
    </source>
</evidence>
<evidence type="ECO:0000256" key="8">
    <source>
        <dbReference type="ARBA" id="ARBA00022729"/>
    </source>
</evidence>
<dbReference type="GO" id="GO:0005524">
    <property type="term" value="F:ATP binding"/>
    <property type="evidence" value="ECO:0007669"/>
    <property type="project" value="UniProtKB-UniRule"/>
</dbReference>
<keyword evidence="5" id="KW-0433">Leucine-rich repeat</keyword>
<feature type="signal peptide" evidence="18">
    <location>
        <begin position="1"/>
        <end position="24"/>
    </location>
</feature>
<dbReference type="Gene3D" id="3.80.10.10">
    <property type="entry name" value="Ribonuclease Inhibitor"/>
    <property type="match status" value="2"/>
</dbReference>
<dbReference type="PROSITE" id="PS00107">
    <property type="entry name" value="PROTEIN_KINASE_ATP"/>
    <property type="match status" value="1"/>
</dbReference>
<evidence type="ECO:0000256" key="9">
    <source>
        <dbReference type="ARBA" id="ARBA00022737"/>
    </source>
</evidence>
<evidence type="ECO:0000256" key="4">
    <source>
        <dbReference type="ARBA" id="ARBA00022553"/>
    </source>
</evidence>
<dbReference type="SUPFAM" id="SSF52058">
    <property type="entry name" value="L domain-like"/>
    <property type="match status" value="1"/>
</dbReference>
<keyword evidence="11" id="KW-0418">Kinase</keyword>
<proteinExistence type="inferred from homology"/>
<keyword evidence="9" id="KW-0677">Repeat</keyword>
<evidence type="ECO:0000256" key="7">
    <source>
        <dbReference type="ARBA" id="ARBA00022692"/>
    </source>
</evidence>
<evidence type="ECO:0000256" key="6">
    <source>
        <dbReference type="ARBA" id="ARBA00022679"/>
    </source>
</evidence>
<evidence type="ECO:0000256" key="18">
    <source>
        <dbReference type="SAM" id="SignalP"/>
    </source>
</evidence>
<evidence type="ECO:0000256" key="17">
    <source>
        <dbReference type="SAM" id="Phobius"/>
    </source>
</evidence>
<evidence type="ECO:0000256" key="10">
    <source>
        <dbReference type="ARBA" id="ARBA00022741"/>
    </source>
</evidence>
<dbReference type="InterPro" id="IPR017441">
    <property type="entry name" value="Protein_kinase_ATP_BS"/>
</dbReference>
<evidence type="ECO:0000256" key="14">
    <source>
        <dbReference type="ARBA" id="ARBA00023136"/>
    </source>
</evidence>
<keyword evidence="10 15" id="KW-0547">Nucleotide-binding</keyword>
<dbReference type="FunFam" id="3.30.200.20:FF:000307">
    <property type="entry name" value="pollen receptor-like kinase 1"/>
    <property type="match status" value="1"/>
</dbReference>
<dbReference type="Proteomes" id="UP001327560">
    <property type="component" value="Chromosome 8"/>
</dbReference>
<feature type="transmembrane region" description="Helical" evidence="17">
    <location>
        <begin position="253"/>
        <end position="277"/>
    </location>
</feature>
<dbReference type="PANTHER" id="PTHR48010:SF59">
    <property type="entry name" value="PROTEIN KINASE DOMAIN-CONTAINING PROTEIN"/>
    <property type="match status" value="1"/>
</dbReference>
<dbReference type="PANTHER" id="PTHR48010">
    <property type="entry name" value="OS05G0588300 PROTEIN"/>
    <property type="match status" value="1"/>
</dbReference>
<comment type="subcellular location">
    <subcellularLocation>
        <location evidence="1">Cell membrane</location>
        <topology evidence="1">Single-pass membrane protein</topology>
    </subcellularLocation>
</comment>
<dbReference type="Gene3D" id="1.10.510.10">
    <property type="entry name" value="Transferase(Phosphotransferase) domain 1"/>
    <property type="match status" value="1"/>
</dbReference>
<dbReference type="InterPro" id="IPR000719">
    <property type="entry name" value="Prot_kinase_dom"/>
</dbReference>
<feature type="binding site" evidence="15">
    <location>
        <position position="370"/>
    </location>
    <ligand>
        <name>ATP</name>
        <dbReference type="ChEBI" id="CHEBI:30616"/>
    </ligand>
</feature>
<evidence type="ECO:0000256" key="1">
    <source>
        <dbReference type="ARBA" id="ARBA00004162"/>
    </source>
</evidence>
<dbReference type="EMBL" id="CP136897">
    <property type="protein sequence ID" value="WOL18015.1"/>
    <property type="molecule type" value="Genomic_DNA"/>
</dbReference>
<evidence type="ECO:0000256" key="16">
    <source>
        <dbReference type="SAM" id="MobiDB-lite"/>
    </source>
</evidence>
<evidence type="ECO:0000256" key="2">
    <source>
        <dbReference type="ARBA" id="ARBA00008684"/>
    </source>
</evidence>
<accession>A0AAQ3QRM5</accession>
<dbReference type="Pfam" id="PF08263">
    <property type="entry name" value="LRRNT_2"/>
    <property type="match status" value="1"/>
</dbReference>
<dbReference type="InterPro" id="IPR032675">
    <property type="entry name" value="LRR_dom_sf"/>
</dbReference>
<feature type="compositionally biased region" description="Basic and acidic residues" evidence="16">
    <location>
        <begin position="603"/>
        <end position="623"/>
    </location>
</feature>
<dbReference type="InterPro" id="IPR001245">
    <property type="entry name" value="Ser-Thr/Tyr_kinase_cat_dom"/>
</dbReference>
<dbReference type="FunFam" id="3.80.10.10:FF:000234">
    <property type="entry name" value="Probable inactive receptor kinase RLK902"/>
    <property type="match status" value="1"/>
</dbReference>
<feature type="chain" id="PRO_5042888980" description="Protein kinase domain-containing protein" evidence="18">
    <location>
        <begin position="25"/>
        <end position="635"/>
    </location>
</feature>
<dbReference type="InterPro" id="IPR011009">
    <property type="entry name" value="Kinase-like_dom_sf"/>
</dbReference>
<evidence type="ECO:0000256" key="15">
    <source>
        <dbReference type="PROSITE-ProRule" id="PRU10141"/>
    </source>
</evidence>
<dbReference type="AlphaFoldDB" id="A0AAQ3QRM5"/>
<keyword evidence="8 18" id="KW-0732">Signal</keyword>
<dbReference type="GO" id="GO:0005886">
    <property type="term" value="C:plasma membrane"/>
    <property type="evidence" value="ECO:0007669"/>
    <property type="project" value="UniProtKB-SubCell"/>
</dbReference>
<dbReference type="CDD" id="cd14066">
    <property type="entry name" value="STKc_IRAK"/>
    <property type="match status" value="1"/>
</dbReference>
<dbReference type="PROSITE" id="PS50011">
    <property type="entry name" value="PROTEIN_KINASE_DOM"/>
    <property type="match status" value="1"/>
</dbReference>
<dbReference type="SUPFAM" id="SSF56112">
    <property type="entry name" value="Protein kinase-like (PK-like)"/>
    <property type="match status" value="1"/>
</dbReference>
<dbReference type="Gene3D" id="3.30.200.20">
    <property type="entry name" value="Phosphorylase Kinase, domain 1"/>
    <property type="match status" value="1"/>
</dbReference>